<evidence type="ECO:0000313" key="2">
    <source>
        <dbReference type="Proteomes" id="UP000008204"/>
    </source>
</evidence>
<keyword evidence="2" id="KW-1185">Reference proteome</keyword>
<dbReference type="RefSeq" id="WP_012596940.1">
    <property type="nucleotide sequence ID" value="NC_011726.1"/>
</dbReference>
<evidence type="ECO:0000313" key="1">
    <source>
        <dbReference type="EMBL" id="ACK67682.1"/>
    </source>
</evidence>
<dbReference type="Proteomes" id="UP000008204">
    <property type="component" value="Chromosome"/>
</dbReference>
<dbReference type="PANTHER" id="PTHR34235:SF3">
    <property type="entry name" value="SLR1203 PROTEIN"/>
    <property type="match status" value="1"/>
</dbReference>
<dbReference type="Gene3D" id="1.20.1220.20">
    <property type="entry name" value="Uncharcterised protein PF01724"/>
    <property type="match status" value="1"/>
</dbReference>
<dbReference type="STRING" id="41431.PCC8801_3727"/>
<organism evidence="1 2">
    <name type="scientific">Rippkaea orientalis (strain PCC 8801 / RF-1)</name>
    <name type="common">Cyanothece sp. (strain PCC 8801)</name>
    <dbReference type="NCBI Taxonomy" id="41431"/>
    <lineage>
        <taxon>Bacteria</taxon>
        <taxon>Bacillati</taxon>
        <taxon>Cyanobacteriota</taxon>
        <taxon>Cyanophyceae</taxon>
        <taxon>Oscillatoriophycideae</taxon>
        <taxon>Chroococcales</taxon>
        <taxon>Aphanothecaceae</taxon>
        <taxon>Rippkaea</taxon>
        <taxon>Rippkaea orientalis</taxon>
    </lineage>
</organism>
<reference evidence="2" key="1">
    <citation type="journal article" date="2011" name="MBio">
        <title>Novel metabolic attributes of the genus Cyanothece, comprising a group of unicellular nitrogen-fixing Cyanobacteria.</title>
        <authorList>
            <person name="Bandyopadhyay A."/>
            <person name="Elvitigala T."/>
            <person name="Welsh E."/>
            <person name="Stockel J."/>
            <person name="Liberton M."/>
            <person name="Min H."/>
            <person name="Sherman L.A."/>
            <person name="Pakrasi H.B."/>
        </authorList>
    </citation>
    <scope>NUCLEOTIDE SEQUENCE [LARGE SCALE GENOMIC DNA]</scope>
    <source>
        <strain evidence="2">PCC 8801</strain>
    </source>
</reference>
<dbReference type="AlphaFoldDB" id="B7K2Y1"/>
<dbReference type="HOGENOM" id="CLU_116670_1_0_3"/>
<dbReference type="InterPro" id="IPR002636">
    <property type="entry name" value="DUF29"/>
</dbReference>
<evidence type="ECO:0008006" key="3">
    <source>
        <dbReference type="Google" id="ProtNLM"/>
    </source>
</evidence>
<gene>
    <name evidence="1" type="ordered locus">PCC8801_3727</name>
</gene>
<dbReference type="OrthoDB" id="5769308at2"/>
<dbReference type="KEGG" id="cyp:PCC8801_3727"/>
<proteinExistence type="predicted"/>
<dbReference type="EMBL" id="CP001287">
    <property type="protein sequence ID" value="ACK67682.1"/>
    <property type="molecule type" value="Genomic_DNA"/>
</dbReference>
<dbReference type="PANTHER" id="PTHR34235">
    <property type="entry name" value="SLR1203 PROTEIN-RELATED"/>
    <property type="match status" value="1"/>
</dbReference>
<accession>B7K2Y1</accession>
<protein>
    <recommendedName>
        <fullName evidence="3">DUF29 domain-containing protein</fullName>
    </recommendedName>
</protein>
<dbReference type="Pfam" id="PF01724">
    <property type="entry name" value="DUF29"/>
    <property type="match status" value="1"/>
</dbReference>
<name>B7K2Y1_RIPO1</name>
<dbReference type="eggNOG" id="COG2442">
    <property type="taxonomic scope" value="Bacteria"/>
</dbReference>
<sequence>MTAKTYPFSSVLYEQDYALWLEETAQQLKQKKFSFVDLENLIEEIESMGRSERRAVESLLINILVHLLKLAYWESERDRNANHWIMEITTFRISINERLADSPSLKPYFYDNFEKCYKNAIKIVTKKGIIDRSLIPLTPFVTPEQALDDDWFPIP</sequence>